<evidence type="ECO:0000313" key="1">
    <source>
        <dbReference type="EMBL" id="GJE29333.1"/>
    </source>
</evidence>
<comment type="caution">
    <text evidence="1">The sequence shown here is derived from an EMBL/GenBank/DDBJ whole genome shotgun (WGS) entry which is preliminary data.</text>
</comment>
<protein>
    <submittedName>
        <fullName evidence="1">Uncharacterized protein</fullName>
    </submittedName>
</protein>
<dbReference type="Proteomes" id="UP001055156">
    <property type="component" value="Unassembled WGS sequence"/>
</dbReference>
<gene>
    <name evidence="1" type="ORF">LKMONMHP_4213</name>
</gene>
<sequence>MILPSGQARPLVPLGPLRQMAPIHRFETARSYQAVSLVDDLVARMGRLAVHRGFVREAIASPMLKRLMPRERLAERAAFETSLRRRLESEKPRPDQIAYLVRLAEDELDLAHERTT</sequence>
<proteinExistence type="predicted"/>
<reference evidence="1" key="1">
    <citation type="journal article" date="2021" name="Front. Microbiol.">
        <title>Comprehensive Comparative Genomics and Phenotyping of Methylobacterium Species.</title>
        <authorList>
            <person name="Alessa O."/>
            <person name="Ogura Y."/>
            <person name="Fujitani Y."/>
            <person name="Takami H."/>
            <person name="Hayashi T."/>
            <person name="Sahin N."/>
            <person name="Tani A."/>
        </authorList>
    </citation>
    <scope>NUCLEOTIDE SEQUENCE</scope>
    <source>
        <strain evidence="1">NBRC 15689</strain>
    </source>
</reference>
<name>A0ABQ4TDM9_METOR</name>
<keyword evidence="2" id="KW-1185">Reference proteome</keyword>
<reference evidence="1" key="2">
    <citation type="submission" date="2021-08" db="EMBL/GenBank/DDBJ databases">
        <authorList>
            <person name="Tani A."/>
            <person name="Ola A."/>
            <person name="Ogura Y."/>
            <person name="Katsura K."/>
            <person name="Hayashi T."/>
        </authorList>
    </citation>
    <scope>NUCLEOTIDE SEQUENCE</scope>
    <source>
        <strain evidence="1">NBRC 15689</strain>
    </source>
</reference>
<accession>A0ABQ4TDM9</accession>
<dbReference type="EMBL" id="BPQV01000015">
    <property type="protein sequence ID" value="GJE29333.1"/>
    <property type="molecule type" value="Genomic_DNA"/>
</dbReference>
<evidence type="ECO:0000313" key="2">
    <source>
        <dbReference type="Proteomes" id="UP001055156"/>
    </source>
</evidence>
<organism evidence="1 2">
    <name type="scientific">Methylobacterium organophilum</name>
    <dbReference type="NCBI Taxonomy" id="410"/>
    <lineage>
        <taxon>Bacteria</taxon>
        <taxon>Pseudomonadati</taxon>
        <taxon>Pseudomonadota</taxon>
        <taxon>Alphaproteobacteria</taxon>
        <taxon>Hyphomicrobiales</taxon>
        <taxon>Methylobacteriaceae</taxon>
        <taxon>Methylobacterium</taxon>
    </lineage>
</organism>